<dbReference type="InterPro" id="IPR001584">
    <property type="entry name" value="Integrase_cat-core"/>
</dbReference>
<dbReference type="OrthoDB" id="2686689at2759"/>
<dbReference type="PANTHER" id="PTHR46791:SF7">
    <property type="entry name" value="INTEGRASE CATALYTIC DOMAIN-CONTAINING PROTEIN"/>
    <property type="match status" value="1"/>
</dbReference>
<name>A0A9Q9Y7P6_CYPCA</name>
<dbReference type="PANTHER" id="PTHR46791">
    <property type="entry name" value="EXPRESSED PROTEIN"/>
    <property type="match status" value="1"/>
</dbReference>
<dbReference type="Pfam" id="PF24764">
    <property type="entry name" value="rva_4"/>
    <property type="match status" value="1"/>
</dbReference>
<evidence type="ECO:0000313" key="2">
    <source>
        <dbReference type="RefSeq" id="XP_042615164.1"/>
    </source>
</evidence>
<feature type="domain" description="Integrase catalytic" evidence="1">
    <location>
        <begin position="90"/>
        <end position="272"/>
    </location>
</feature>
<dbReference type="InterPro" id="IPR058913">
    <property type="entry name" value="Integrase_dom_put"/>
</dbReference>
<dbReference type="GeneID" id="122145457"/>
<dbReference type="AlphaFoldDB" id="A0A9Q9Y7P6"/>
<dbReference type="KEGG" id="ccar:122145457"/>
<dbReference type="GO" id="GO:0015074">
    <property type="term" value="P:DNA integration"/>
    <property type="evidence" value="ECO:0007669"/>
    <property type="project" value="InterPro"/>
</dbReference>
<dbReference type="RefSeq" id="XP_042615164.1">
    <property type="nucleotide sequence ID" value="XM_042759230.1"/>
</dbReference>
<accession>A0A9Q9Y7P6</accession>
<dbReference type="Proteomes" id="UP001155660">
    <property type="component" value="Chromosome A7"/>
</dbReference>
<sequence length="350" mass="40577">MYLRKGNTGHICKVDIDISRSKFVPLTNDELDSTISEIKAQHPHLGEVMLNGHLHSRGIVVQRHRLRESFRRVDATGVELRRTGAITRCVYNVPCPNFIWHIDGNHKLIRWKLVVRAAMDGYSRMVTFLRCSDNNKAESVQDLFSTAVTQFGRPLHIRTDLGTENAQIWADMYQNRGEPAVLTGSSVHNQRIERFNRDLNRNCSHVYAPVFYELEMMHVLDVENKTDLFALHCVYYVPRINRTLEEFKEGFNNHSISSEGNKTPLQLYTLDRHLLYLHHPESAFEKNSDSGRSRVDPPQSFLPQHDSFCLSRPDLKELLDTINPLENDNNNGKTIFQRVQQFIFHKNVNK</sequence>
<protein>
    <submittedName>
        <fullName evidence="2">Uncharacterized protein LOC122145457</fullName>
    </submittedName>
</protein>
<evidence type="ECO:0000259" key="1">
    <source>
        <dbReference type="PROSITE" id="PS50994"/>
    </source>
</evidence>
<dbReference type="PROSITE" id="PS50994">
    <property type="entry name" value="INTEGRASE"/>
    <property type="match status" value="1"/>
</dbReference>
<gene>
    <name evidence="2" type="primary">LOC122145457</name>
</gene>
<proteinExistence type="predicted"/>
<organism evidence="2">
    <name type="scientific">Cyprinus carpio</name>
    <name type="common">Common carp</name>
    <dbReference type="NCBI Taxonomy" id="7962"/>
    <lineage>
        <taxon>Eukaryota</taxon>
        <taxon>Metazoa</taxon>
        <taxon>Chordata</taxon>
        <taxon>Craniata</taxon>
        <taxon>Vertebrata</taxon>
        <taxon>Euteleostomi</taxon>
        <taxon>Actinopterygii</taxon>
        <taxon>Neopterygii</taxon>
        <taxon>Teleostei</taxon>
        <taxon>Ostariophysi</taxon>
        <taxon>Cypriniformes</taxon>
        <taxon>Cyprinidae</taxon>
        <taxon>Cyprininae</taxon>
        <taxon>Cyprinus</taxon>
    </lineage>
</organism>
<reference evidence="2" key="1">
    <citation type="submission" date="2025-08" db="UniProtKB">
        <authorList>
            <consortium name="RefSeq"/>
        </authorList>
    </citation>
    <scope>IDENTIFICATION</scope>
    <source>
        <tissue evidence="2">Muscle</tissue>
    </source>
</reference>